<gene>
    <name evidence="1" type="ORF">D9V28_03725</name>
</gene>
<keyword evidence="2" id="KW-1185">Reference proteome</keyword>
<proteinExistence type="predicted"/>
<evidence type="ECO:0000313" key="2">
    <source>
        <dbReference type="Proteomes" id="UP000282460"/>
    </source>
</evidence>
<organism evidence="1 2">
    <name type="scientific">Mycetocola zhadangensis</name>
    <dbReference type="NCBI Taxonomy" id="1164595"/>
    <lineage>
        <taxon>Bacteria</taxon>
        <taxon>Bacillati</taxon>
        <taxon>Actinomycetota</taxon>
        <taxon>Actinomycetes</taxon>
        <taxon>Micrococcales</taxon>
        <taxon>Microbacteriaceae</taxon>
        <taxon>Mycetocola</taxon>
    </lineage>
</organism>
<accession>A0A3L7J6I0</accession>
<dbReference type="AlphaFoldDB" id="A0A3L7J6I0"/>
<dbReference type="EMBL" id="RCWJ01000001">
    <property type="protein sequence ID" value="RLQ85965.1"/>
    <property type="molecule type" value="Genomic_DNA"/>
</dbReference>
<sequence length="67" mass="7714">MIIRSLQLAGSNRERLALVWPSYTFGKERRPPHGLAHDDIYAMARRQVVTFRQMQIAPSPQSRGPPR</sequence>
<name>A0A3L7J6I0_9MICO</name>
<dbReference type="Proteomes" id="UP000282460">
    <property type="component" value="Unassembled WGS sequence"/>
</dbReference>
<protein>
    <submittedName>
        <fullName evidence="1">Uncharacterized protein</fullName>
    </submittedName>
</protein>
<reference evidence="1 2" key="1">
    <citation type="submission" date="2018-10" db="EMBL/GenBank/DDBJ databases">
        <authorList>
            <person name="Li J."/>
        </authorList>
    </citation>
    <scope>NUCLEOTIDE SEQUENCE [LARGE SCALE GENOMIC DNA]</scope>
    <source>
        <strain evidence="1 2">ZD1-4</strain>
    </source>
</reference>
<comment type="caution">
    <text evidence="1">The sequence shown here is derived from an EMBL/GenBank/DDBJ whole genome shotgun (WGS) entry which is preliminary data.</text>
</comment>
<evidence type="ECO:0000313" key="1">
    <source>
        <dbReference type="EMBL" id="RLQ85965.1"/>
    </source>
</evidence>